<evidence type="ECO:0000256" key="1">
    <source>
        <dbReference type="ARBA" id="ARBA00022490"/>
    </source>
</evidence>
<dbReference type="EC" id="2.3.1.234" evidence="8"/>
<dbReference type="PRINTS" id="PR00789">
    <property type="entry name" value="OSIALOPTASE"/>
</dbReference>
<keyword evidence="2 8" id="KW-0808">Transferase</keyword>
<dbReference type="GO" id="GO:0002949">
    <property type="term" value="P:tRNA threonylcarbamoyladenosine modification"/>
    <property type="evidence" value="ECO:0007669"/>
    <property type="project" value="UniProtKB-UniRule"/>
</dbReference>
<evidence type="ECO:0000256" key="3">
    <source>
        <dbReference type="ARBA" id="ARBA00022694"/>
    </source>
</evidence>
<feature type="binding site" evidence="8">
    <location>
        <begin position="153"/>
        <end position="157"/>
    </location>
    <ligand>
        <name>substrate</name>
    </ligand>
</feature>
<dbReference type="HAMAP" id="MF_01445">
    <property type="entry name" value="TsaD"/>
    <property type="match status" value="1"/>
</dbReference>
<comment type="similarity">
    <text evidence="8">Belongs to the KAE1 / TsaD family.</text>
</comment>
<feature type="binding site" evidence="8">
    <location>
        <position position="121"/>
    </location>
    <ligand>
        <name>Fe cation</name>
        <dbReference type="ChEBI" id="CHEBI:24875"/>
    </ligand>
</feature>
<organism evidence="10 11">
    <name type="scientific">Candidatus Liptonbacteria bacterium RIFCSPHIGHO2_01_FULL_57_28</name>
    <dbReference type="NCBI Taxonomy" id="1798647"/>
    <lineage>
        <taxon>Bacteria</taxon>
        <taxon>Candidatus Liptoniibacteriota</taxon>
    </lineage>
</organism>
<dbReference type="InterPro" id="IPR043129">
    <property type="entry name" value="ATPase_NBD"/>
</dbReference>
<sequence>MIILGIETSCDETALAILECSGGIASPRFKILKEAVASQVAIHRPFGGVVPNLAKREHLANLPVLERQIFGTGATAEKLWKKIDTIAVTVGPGLEPALWAGITFAQELAKKHKKTLIGANHLEGHLYSFLLPGTTGRRPGTPLSKILPAAALIVSGGHTILLRVQNLKKWKRLGETRDDAVGEAFDKVARLLDLPYPGGPALSRLAESGRQGAIEFPQPMLHTRDYDFSFSGLKTAVLYYLKNNPKADKADVATAFEHAATGVLATKAFRAAKEIGARSILLSGGVAANTRLRRHIGAAARKLGVAFLVAPRRYNTDNAVMIAAAGYMSLLRGKKLPLRAKGQLAI</sequence>
<dbReference type="NCBIfam" id="TIGR03723">
    <property type="entry name" value="T6A_TsaD_YgjD"/>
    <property type="match status" value="1"/>
</dbReference>
<comment type="catalytic activity">
    <reaction evidence="7 8">
        <text>L-threonylcarbamoyladenylate + adenosine(37) in tRNA = N(6)-L-threonylcarbamoyladenosine(37) in tRNA + AMP + H(+)</text>
        <dbReference type="Rhea" id="RHEA:37059"/>
        <dbReference type="Rhea" id="RHEA-COMP:10162"/>
        <dbReference type="Rhea" id="RHEA-COMP:10163"/>
        <dbReference type="ChEBI" id="CHEBI:15378"/>
        <dbReference type="ChEBI" id="CHEBI:73682"/>
        <dbReference type="ChEBI" id="CHEBI:74411"/>
        <dbReference type="ChEBI" id="CHEBI:74418"/>
        <dbReference type="ChEBI" id="CHEBI:456215"/>
        <dbReference type="EC" id="2.3.1.234"/>
    </reaction>
</comment>
<dbReference type="GO" id="GO:0061711">
    <property type="term" value="F:tRNA N(6)-L-threonylcarbamoyladenine synthase activity"/>
    <property type="evidence" value="ECO:0007669"/>
    <property type="project" value="UniProtKB-EC"/>
</dbReference>
<dbReference type="SUPFAM" id="SSF53067">
    <property type="entry name" value="Actin-like ATPase domain"/>
    <property type="match status" value="2"/>
</dbReference>
<keyword evidence="4 8" id="KW-0479">Metal-binding</keyword>
<keyword evidence="1 8" id="KW-0963">Cytoplasm</keyword>
<dbReference type="NCBIfam" id="TIGR00329">
    <property type="entry name" value="gcp_kae1"/>
    <property type="match status" value="1"/>
</dbReference>
<keyword evidence="5 8" id="KW-0408">Iron</keyword>
<proteinExistence type="inferred from homology"/>
<evidence type="ECO:0000256" key="7">
    <source>
        <dbReference type="ARBA" id="ARBA00048117"/>
    </source>
</evidence>
<feature type="binding site" evidence="8">
    <location>
        <position position="186"/>
    </location>
    <ligand>
        <name>substrate</name>
    </ligand>
</feature>
<feature type="binding site" evidence="8">
    <location>
        <position position="125"/>
    </location>
    <ligand>
        <name>Fe cation</name>
        <dbReference type="ChEBI" id="CHEBI:24875"/>
    </ligand>
</feature>
<dbReference type="PANTHER" id="PTHR11735">
    <property type="entry name" value="TRNA N6-ADENOSINE THREONYLCARBAMOYLTRANSFERASE"/>
    <property type="match status" value="1"/>
</dbReference>
<reference evidence="10 11" key="1">
    <citation type="journal article" date="2016" name="Nat. Commun.">
        <title>Thousands of microbial genomes shed light on interconnected biogeochemical processes in an aquifer system.</title>
        <authorList>
            <person name="Anantharaman K."/>
            <person name="Brown C.T."/>
            <person name="Hug L.A."/>
            <person name="Sharon I."/>
            <person name="Castelle C.J."/>
            <person name="Probst A.J."/>
            <person name="Thomas B.C."/>
            <person name="Singh A."/>
            <person name="Wilkins M.J."/>
            <person name="Karaoz U."/>
            <person name="Brodie E.L."/>
            <person name="Williams K.H."/>
            <person name="Hubbard S.S."/>
            <person name="Banfield J.F."/>
        </authorList>
    </citation>
    <scope>NUCLEOTIDE SEQUENCE [LARGE SCALE GENOMIC DNA]</scope>
</reference>
<comment type="cofactor">
    <cofactor evidence="8">
        <name>Fe(2+)</name>
        <dbReference type="ChEBI" id="CHEBI:29033"/>
    </cofactor>
    <text evidence="8">Binds 1 Fe(2+) ion per subunit.</text>
</comment>
<evidence type="ECO:0000256" key="6">
    <source>
        <dbReference type="ARBA" id="ARBA00023315"/>
    </source>
</evidence>
<evidence type="ECO:0000313" key="10">
    <source>
        <dbReference type="EMBL" id="OGY97536.1"/>
    </source>
</evidence>
<dbReference type="PANTHER" id="PTHR11735:SF6">
    <property type="entry name" value="TRNA N6-ADENOSINE THREONYLCARBAMOYLTRANSFERASE, MITOCHONDRIAL"/>
    <property type="match status" value="1"/>
</dbReference>
<dbReference type="InterPro" id="IPR017861">
    <property type="entry name" value="KAE1/TsaD"/>
</dbReference>
<keyword evidence="3 8" id="KW-0819">tRNA processing</keyword>
<keyword evidence="6 8" id="KW-0012">Acyltransferase</keyword>
<dbReference type="Gene3D" id="3.30.420.40">
    <property type="match status" value="2"/>
</dbReference>
<feature type="binding site" evidence="8">
    <location>
        <position position="199"/>
    </location>
    <ligand>
        <name>substrate</name>
    </ligand>
</feature>
<evidence type="ECO:0000313" key="11">
    <source>
        <dbReference type="Proteomes" id="UP000179059"/>
    </source>
</evidence>
<evidence type="ECO:0000256" key="4">
    <source>
        <dbReference type="ARBA" id="ARBA00022723"/>
    </source>
</evidence>
<feature type="domain" description="Gcp-like" evidence="9">
    <location>
        <begin position="30"/>
        <end position="323"/>
    </location>
</feature>
<dbReference type="InterPro" id="IPR022450">
    <property type="entry name" value="TsaD"/>
</dbReference>
<accession>A0A1G2C8J4</accession>
<protein>
    <recommendedName>
        <fullName evidence="8">tRNA N6-adenosine threonylcarbamoyltransferase</fullName>
        <ecNumber evidence="8">2.3.1.234</ecNumber>
    </recommendedName>
    <alternativeName>
        <fullName evidence="8">N6-L-threonylcarbamoyladenine synthase</fullName>
        <shortName evidence="8">t(6)A synthase</shortName>
    </alternativeName>
    <alternativeName>
        <fullName evidence="8">t(6)A37 threonylcarbamoyladenosine biosynthesis protein TsaD</fullName>
    </alternativeName>
    <alternativeName>
        <fullName evidence="8">tRNA threonylcarbamoyladenosine biosynthesis protein TsaD</fullName>
    </alternativeName>
</protein>
<dbReference type="STRING" id="1798647.A2855_02585"/>
<comment type="caution">
    <text evidence="8">Lacks conserved residue(s) required for the propagation of feature annotation.</text>
</comment>
<evidence type="ECO:0000256" key="5">
    <source>
        <dbReference type="ARBA" id="ARBA00023004"/>
    </source>
</evidence>
<feature type="binding site" evidence="8">
    <location>
        <position position="317"/>
    </location>
    <ligand>
        <name>Fe cation</name>
        <dbReference type="ChEBI" id="CHEBI:24875"/>
    </ligand>
</feature>
<evidence type="ECO:0000259" key="9">
    <source>
        <dbReference type="Pfam" id="PF00814"/>
    </source>
</evidence>
<evidence type="ECO:0000256" key="2">
    <source>
        <dbReference type="ARBA" id="ARBA00022679"/>
    </source>
</evidence>
<feature type="binding site" evidence="8">
    <location>
        <position position="289"/>
    </location>
    <ligand>
        <name>substrate</name>
    </ligand>
</feature>
<dbReference type="FunFam" id="3.30.420.40:FF:000040">
    <property type="entry name" value="tRNA N6-adenosine threonylcarbamoyltransferase"/>
    <property type="match status" value="1"/>
</dbReference>
<dbReference type="Pfam" id="PF00814">
    <property type="entry name" value="TsaD"/>
    <property type="match status" value="1"/>
</dbReference>
<dbReference type="Proteomes" id="UP000179059">
    <property type="component" value="Unassembled WGS sequence"/>
</dbReference>
<gene>
    <name evidence="8" type="primary">tsaD</name>
    <name evidence="10" type="ORF">A2855_02585</name>
</gene>
<dbReference type="InterPro" id="IPR000905">
    <property type="entry name" value="Gcp-like_dom"/>
</dbReference>
<evidence type="ECO:0000256" key="8">
    <source>
        <dbReference type="HAMAP-Rule" id="MF_01445"/>
    </source>
</evidence>
<name>A0A1G2C8J4_9BACT</name>
<dbReference type="GO" id="GO:0005737">
    <property type="term" value="C:cytoplasm"/>
    <property type="evidence" value="ECO:0007669"/>
    <property type="project" value="UniProtKB-SubCell"/>
</dbReference>
<comment type="subcellular location">
    <subcellularLocation>
        <location evidence="8">Cytoplasm</location>
    </subcellularLocation>
</comment>
<dbReference type="EMBL" id="MHKX01000031">
    <property type="protein sequence ID" value="OGY97536.1"/>
    <property type="molecule type" value="Genomic_DNA"/>
</dbReference>
<comment type="function">
    <text evidence="8">Required for the formation of a threonylcarbamoyl group on adenosine at position 37 (t(6)A37) in tRNAs that read codons beginning with adenine. Is involved in the transfer of the threonylcarbamoyl moiety of threonylcarbamoyl-AMP (TC-AMP) to the N6 group of A37, together with TsaE and TsaB. TsaD likely plays a direct catalytic role in this reaction.</text>
</comment>
<dbReference type="AlphaFoldDB" id="A0A1G2C8J4"/>
<dbReference type="GO" id="GO:0005506">
    <property type="term" value="F:iron ion binding"/>
    <property type="evidence" value="ECO:0007669"/>
    <property type="project" value="UniProtKB-UniRule"/>
</dbReference>
<comment type="caution">
    <text evidence="10">The sequence shown here is derived from an EMBL/GenBank/DDBJ whole genome shotgun (WGS) entry which is preliminary data.</text>
</comment>